<evidence type="ECO:0000256" key="4">
    <source>
        <dbReference type="SAM" id="MobiDB-lite"/>
    </source>
</evidence>
<dbReference type="PRINTS" id="PR00320">
    <property type="entry name" value="GPROTEINBRPT"/>
</dbReference>
<dbReference type="GO" id="GO:1990234">
    <property type="term" value="C:transferase complex"/>
    <property type="evidence" value="ECO:0007669"/>
    <property type="project" value="UniProtKB-ARBA"/>
</dbReference>
<dbReference type="AlphaFoldDB" id="A0A0C3CTV6"/>
<feature type="region of interest" description="Disordered" evidence="4">
    <location>
        <begin position="170"/>
        <end position="189"/>
    </location>
</feature>
<dbReference type="Pfam" id="PF00400">
    <property type="entry name" value="WD40"/>
    <property type="match status" value="6"/>
</dbReference>
<evidence type="ECO:0000256" key="3">
    <source>
        <dbReference type="PROSITE-ProRule" id="PRU00221"/>
    </source>
</evidence>
<feature type="repeat" description="WD" evidence="3">
    <location>
        <begin position="245"/>
        <end position="284"/>
    </location>
</feature>
<dbReference type="PROSITE" id="PS00678">
    <property type="entry name" value="WD_REPEATS_1"/>
    <property type="match status" value="2"/>
</dbReference>
<dbReference type="PROSITE" id="PS50082">
    <property type="entry name" value="WD_REPEATS_2"/>
    <property type="match status" value="5"/>
</dbReference>
<dbReference type="Gene3D" id="2.130.10.10">
    <property type="entry name" value="YVTN repeat-like/Quinoprotein amine dehydrogenase"/>
    <property type="match status" value="2"/>
</dbReference>
<dbReference type="PANTHER" id="PTHR22847">
    <property type="entry name" value="WD40 REPEAT PROTEIN"/>
    <property type="match status" value="1"/>
</dbReference>
<accession>A0A0C3CTV6</accession>
<dbReference type="InterPro" id="IPR036322">
    <property type="entry name" value="WD40_repeat_dom_sf"/>
</dbReference>
<dbReference type="OrthoDB" id="19711at2759"/>
<reference evidence="5 6" key="1">
    <citation type="submission" date="2014-04" db="EMBL/GenBank/DDBJ databases">
        <authorList>
            <consortium name="DOE Joint Genome Institute"/>
            <person name="Kuo A."/>
            <person name="Kohler A."/>
            <person name="Nagy L.G."/>
            <person name="Floudas D."/>
            <person name="Copeland A."/>
            <person name="Barry K.W."/>
            <person name="Cichocki N."/>
            <person name="Veneault-Fourrey C."/>
            <person name="LaButti K."/>
            <person name="Lindquist E.A."/>
            <person name="Lipzen A."/>
            <person name="Lundell T."/>
            <person name="Morin E."/>
            <person name="Murat C."/>
            <person name="Sun H."/>
            <person name="Tunlid A."/>
            <person name="Henrissat B."/>
            <person name="Grigoriev I.V."/>
            <person name="Hibbett D.S."/>
            <person name="Martin F."/>
            <person name="Nordberg H.P."/>
            <person name="Cantor M.N."/>
            <person name="Hua S.X."/>
        </authorList>
    </citation>
    <scope>NUCLEOTIDE SEQUENCE [LARGE SCALE GENOMIC DNA]</scope>
    <source>
        <strain evidence="5 6">Foug A</strain>
    </source>
</reference>
<gene>
    <name evidence="5" type="ORF">SCLCIDRAFT_588691</name>
</gene>
<feature type="repeat" description="WD" evidence="3">
    <location>
        <begin position="81"/>
        <end position="120"/>
    </location>
</feature>
<name>A0A0C3CTV6_9AGAM</name>
<feature type="repeat" description="WD" evidence="3">
    <location>
        <begin position="285"/>
        <end position="324"/>
    </location>
</feature>
<dbReference type="HOGENOM" id="CLU_000288_57_33_1"/>
<evidence type="ECO:0000256" key="1">
    <source>
        <dbReference type="ARBA" id="ARBA00022574"/>
    </source>
</evidence>
<proteinExistence type="predicted"/>
<dbReference type="SMART" id="SM00320">
    <property type="entry name" value="WD40"/>
    <property type="match status" value="7"/>
</dbReference>
<dbReference type="EMBL" id="KN822229">
    <property type="protein sequence ID" value="KIM52010.1"/>
    <property type="molecule type" value="Genomic_DNA"/>
</dbReference>
<keyword evidence="6" id="KW-1185">Reference proteome</keyword>
<protein>
    <submittedName>
        <fullName evidence="5">Uncharacterized protein</fullName>
    </submittedName>
</protein>
<dbReference type="STRING" id="1036808.A0A0C3CTV6"/>
<evidence type="ECO:0000256" key="2">
    <source>
        <dbReference type="ARBA" id="ARBA00022737"/>
    </source>
</evidence>
<evidence type="ECO:0000313" key="5">
    <source>
        <dbReference type="EMBL" id="KIM52010.1"/>
    </source>
</evidence>
<dbReference type="InterPro" id="IPR001680">
    <property type="entry name" value="WD40_rpt"/>
</dbReference>
<evidence type="ECO:0000313" key="6">
    <source>
        <dbReference type="Proteomes" id="UP000053989"/>
    </source>
</evidence>
<dbReference type="InParanoid" id="A0A0C3CTV6"/>
<dbReference type="InterPro" id="IPR019775">
    <property type="entry name" value="WD40_repeat_CS"/>
</dbReference>
<feature type="repeat" description="WD" evidence="3">
    <location>
        <begin position="121"/>
        <end position="163"/>
    </location>
</feature>
<dbReference type="CDD" id="cd00200">
    <property type="entry name" value="WD40"/>
    <property type="match status" value="1"/>
</dbReference>
<dbReference type="SUPFAM" id="SSF50978">
    <property type="entry name" value="WD40 repeat-like"/>
    <property type="match status" value="1"/>
</dbReference>
<dbReference type="Proteomes" id="UP000053989">
    <property type="component" value="Unassembled WGS sequence"/>
</dbReference>
<keyword evidence="2" id="KW-0677">Repeat</keyword>
<dbReference type="PANTHER" id="PTHR22847:SF745">
    <property type="entry name" value="F-BOX_WD REPEAT-CONTAINING PROTEIN 7"/>
    <property type="match status" value="1"/>
</dbReference>
<dbReference type="PROSITE" id="PS50294">
    <property type="entry name" value="WD_REPEATS_REGION"/>
    <property type="match status" value="4"/>
</dbReference>
<sequence length="425" mass="47648">MLKERTGMGIYVHSKELYMQDGQQLDNITPEQEESSAIVTTPPAISRQSPLMLDWHRLYRDRAVLEQRWRDPEGEPHVLRIEGHRDSVYCLDFDSSRIMTGSRDRTIKVWCIKTGTCIATFEGHTGSVLCLKFERDWDIDSDGTVRGFMVSGSSDCTVCVWDLISTPVTPDESDMAEKSTNGHPAVISGTFGPPRRVSAELRQVLRGHSAGVLDLKMDERWIVTCSKDALMNVYDRKTLALHTILSGHEGPVNAVGLENGRVVSASGDGKMMLWDVETGSCIRVFEGHEKGLACIEYKNDLILSGSNDCTIKLWRASTGECLHTFAGHTLLVRALYFEPKTGYIVSTSYDRSVRVWEWREAEPREDGDRSKSKGVGRLVREFRNLHASHVFDVKFDVGKIVSTSHDQKIVVLDFSYGIEGAPLFA</sequence>
<keyword evidence="1 3" id="KW-0853">WD repeat</keyword>
<reference evidence="6" key="2">
    <citation type="submission" date="2015-01" db="EMBL/GenBank/DDBJ databases">
        <title>Evolutionary Origins and Diversification of the Mycorrhizal Mutualists.</title>
        <authorList>
            <consortium name="DOE Joint Genome Institute"/>
            <consortium name="Mycorrhizal Genomics Consortium"/>
            <person name="Kohler A."/>
            <person name="Kuo A."/>
            <person name="Nagy L.G."/>
            <person name="Floudas D."/>
            <person name="Copeland A."/>
            <person name="Barry K.W."/>
            <person name="Cichocki N."/>
            <person name="Veneault-Fourrey C."/>
            <person name="LaButti K."/>
            <person name="Lindquist E.A."/>
            <person name="Lipzen A."/>
            <person name="Lundell T."/>
            <person name="Morin E."/>
            <person name="Murat C."/>
            <person name="Riley R."/>
            <person name="Ohm R."/>
            <person name="Sun H."/>
            <person name="Tunlid A."/>
            <person name="Henrissat B."/>
            <person name="Grigoriev I.V."/>
            <person name="Hibbett D.S."/>
            <person name="Martin F."/>
        </authorList>
    </citation>
    <scope>NUCLEOTIDE SEQUENCE [LARGE SCALE GENOMIC DNA]</scope>
    <source>
        <strain evidence="6">Foug A</strain>
    </source>
</reference>
<feature type="repeat" description="WD" evidence="3">
    <location>
        <begin position="325"/>
        <end position="366"/>
    </location>
</feature>
<dbReference type="InterPro" id="IPR020472">
    <property type="entry name" value="WD40_PAC1"/>
</dbReference>
<dbReference type="InterPro" id="IPR015943">
    <property type="entry name" value="WD40/YVTN_repeat-like_dom_sf"/>
</dbReference>
<organism evidence="5 6">
    <name type="scientific">Scleroderma citrinum Foug A</name>
    <dbReference type="NCBI Taxonomy" id="1036808"/>
    <lineage>
        <taxon>Eukaryota</taxon>
        <taxon>Fungi</taxon>
        <taxon>Dikarya</taxon>
        <taxon>Basidiomycota</taxon>
        <taxon>Agaricomycotina</taxon>
        <taxon>Agaricomycetes</taxon>
        <taxon>Agaricomycetidae</taxon>
        <taxon>Boletales</taxon>
        <taxon>Sclerodermatineae</taxon>
        <taxon>Sclerodermataceae</taxon>
        <taxon>Scleroderma</taxon>
    </lineage>
</organism>